<evidence type="ECO:0000256" key="2">
    <source>
        <dbReference type="ARBA" id="ARBA00023125"/>
    </source>
</evidence>
<comment type="caution">
    <text evidence="5">The sequence shown here is derived from an EMBL/GenBank/DDBJ whole genome shotgun (WGS) entry which is preliminary data.</text>
</comment>
<keyword evidence="1" id="KW-0805">Transcription regulation</keyword>
<dbReference type="PANTHER" id="PTHR43280:SF2">
    <property type="entry name" value="HTH-TYPE TRANSCRIPTIONAL REGULATOR EXSA"/>
    <property type="match status" value="1"/>
</dbReference>
<dbReference type="AlphaFoldDB" id="A0A073INX2"/>
<dbReference type="Gene3D" id="2.60.120.10">
    <property type="entry name" value="Jelly Rolls"/>
    <property type="match status" value="1"/>
</dbReference>
<dbReference type="SUPFAM" id="SSF51182">
    <property type="entry name" value="RmlC-like cupins"/>
    <property type="match status" value="1"/>
</dbReference>
<dbReference type="GO" id="GO:0043565">
    <property type="term" value="F:sequence-specific DNA binding"/>
    <property type="evidence" value="ECO:0007669"/>
    <property type="project" value="InterPro"/>
</dbReference>
<protein>
    <recommendedName>
        <fullName evidence="4">HTH araC/xylS-type domain-containing protein</fullName>
    </recommendedName>
</protein>
<sequence>MKIMELPTDESLRSQLPYGGQFFHFAYFVDDLTEYKDKSINWHWHDEFEFSLVESGTVICRIGSEKIELQSGDALFINSGVIHSFTALDSGVCRQIIFSPEFLATRDSAIFTKYVQPVIETAREYIVINGGNEEQAGLRGLIAAVCLNAESETDTERELNINISVMVMWETFIKFAKGMLADNTKTPSPSATKIERARLHIMLEYIRENYHDCEIELKDIAAAAGVSASSATRYFKAGLHTTPVRYLNGLRLCRARELLVSTNDTITAVAQVTGFDNNGYFCKSFKKKYGISPTDFRHKQQTTPGPL</sequence>
<dbReference type="GeneID" id="90983922"/>
<dbReference type="SMART" id="SM00342">
    <property type="entry name" value="HTH_ARAC"/>
    <property type="match status" value="1"/>
</dbReference>
<dbReference type="InterPro" id="IPR018062">
    <property type="entry name" value="HTH_AraC-typ_CS"/>
</dbReference>
<reference evidence="5 6" key="1">
    <citation type="submission" date="2014-04" db="EMBL/GenBank/DDBJ databases">
        <title>Draft Genome Sequence of Synergistes jonesii.</title>
        <authorList>
            <person name="Coil D.A."/>
            <person name="Eisen J.A."/>
            <person name="Holland-Moritz H.E."/>
        </authorList>
    </citation>
    <scope>NUCLEOTIDE SEQUENCE [LARGE SCALE GENOMIC DNA]</scope>
    <source>
        <strain evidence="5 6">78-1</strain>
    </source>
</reference>
<dbReference type="EMBL" id="JMKI01000036">
    <property type="protein sequence ID" value="KEJ92028.1"/>
    <property type="molecule type" value="Genomic_DNA"/>
</dbReference>
<dbReference type="InterPro" id="IPR003313">
    <property type="entry name" value="AraC-bd"/>
</dbReference>
<gene>
    <name evidence="5" type="ORF">EH55_06500</name>
</gene>
<dbReference type="Pfam" id="PF12833">
    <property type="entry name" value="HTH_18"/>
    <property type="match status" value="1"/>
</dbReference>
<keyword evidence="6" id="KW-1185">Reference proteome</keyword>
<evidence type="ECO:0000313" key="6">
    <source>
        <dbReference type="Proteomes" id="UP000027665"/>
    </source>
</evidence>
<dbReference type="eggNOG" id="COG2207">
    <property type="taxonomic scope" value="Bacteria"/>
</dbReference>
<evidence type="ECO:0000256" key="1">
    <source>
        <dbReference type="ARBA" id="ARBA00023015"/>
    </source>
</evidence>
<dbReference type="STRING" id="2754.EH55_06500"/>
<dbReference type="InterPro" id="IPR009057">
    <property type="entry name" value="Homeodomain-like_sf"/>
</dbReference>
<dbReference type="InterPro" id="IPR018060">
    <property type="entry name" value="HTH_AraC"/>
</dbReference>
<dbReference type="PROSITE" id="PS01124">
    <property type="entry name" value="HTH_ARAC_FAMILY_2"/>
    <property type="match status" value="1"/>
</dbReference>
<feature type="domain" description="HTH araC/xylS-type" evidence="4">
    <location>
        <begin position="200"/>
        <end position="299"/>
    </location>
</feature>
<dbReference type="eggNOG" id="COG0662">
    <property type="taxonomic scope" value="Bacteria"/>
</dbReference>
<dbReference type="OrthoDB" id="5514345at2"/>
<dbReference type="InterPro" id="IPR020449">
    <property type="entry name" value="Tscrpt_reg_AraC-type_HTH"/>
</dbReference>
<dbReference type="InterPro" id="IPR011051">
    <property type="entry name" value="RmlC_Cupin_sf"/>
</dbReference>
<dbReference type="Proteomes" id="UP000027665">
    <property type="component" value="Unassembled WGS sequence"/>
</dbReference>
<dbReference type="PANTHER" id="PTHR43280">
    <property type="entry name" value="ARAC-FAMILY TRANSCRIPTIONAL REGULATOR"/>
    <property type="match status" value="1"/>
</dbReference>
<dbReference type="RefSeq" id="WP_037976768.1">
    <property type="nucleotide sequence ID" value="NZ_JMKI01000036.1"/>
</dbReference>
<dbReference type="GO" id="GO:0003700">
    <property type="term" value="F:DNA-binding transcription factor activity"/>
    <property type="evidence" value="ECO:0007669"/>
    <property type="project" value="InterPro"/>
</dbReference>
<evidence type="ECO:0000313" key="5">
    <source>
        <dbReference type="EMBL" id="KEJ92028.1"/>
    </source>
</evidence>
<dbReference type="SUPFAM" id="SSF46689">
    <property type="entry name" value="Homeodomain-like"/>
    <property type="match status" value="2"/>
</dbReference>
<dbReference type="Gene3D" id="1.10.10.60">
    <property type="entry name" value="Homeodomain-like"/>
    <property type="match status" value="2"/>
</dbReference>
<keyword evidence="3" id="KW-0804">Transcription</keyword>
<evidence type="ECO:0000259" key="4">
    <source>
        <dbReference type="PROSITE" id="PS01124"/>
    </source>
</evidence>
<evidence type="ECO:0000256" key="3">
    <source>
        <dbReference type="ARBA" id="ARBA00023163"/>
    </source>
</evidence>
<dbReference type="PROSITE" id="PS00041">
    <property type="entry name" value="HTH_ARAC_FAMILY_1"/>
    <property type="match status" value="1"/>
</dbReference>
<proteinExistence type="predicted"/>
<accession>A0A073INX2</accession>
<keyword evidence="2" id="KW-0238">DNA-binding</keyword>
<dbReference type="PRINTS" id="PR00032">
    <property type="entry name" value="HTHARAC"/>
</dbReference>
<name>A0A073INX2_9BACT</name>
<organism evidence="5 6">
    <name type="scientific">Synergistes jonesii</name>
    <dbReference type="NCBI Taxonomy" id="2754"/>
    <lineage>
        <taxon>Bacteria</taxon>
        <taxon>Thermotogati</taxon>
        <taxon>Synergistota</taxon>
        <taxon>Synergistia</taxon>
        <taxon>Synergistales</taxon>
        <taxon>Synergistaceae</taxon>
        <taxon>Synergistes</taxon>
    </lineage>
</organism>
<dbReference type="Pfam" id="PF02311">
    <property type="entry name" value="AraC_binding"/>
    <property type="match status" value="1"/>
</dbReference>
<dbReference type="InterPro" id="IPR014710">
    <property type="entry name" value="RmlC-like_jellyroll"/>
</dbReference>